<reference evidence="3" key="1">
    <citation type="submission" date="2015-11" db="EMBL/GenBank/DDBJ databases">
        <authorList>
            <person name="Varghese N."/>
        </authorList>
    </citation>
    <scope>NUCLEOTIDE SEQUENCE [LARGE SCALE GENOMIC DNA]</scope>
    <source>
        <strain evidence="3">JGI-23</strain>
    </source>
</reference>
<name>A0A0P1MX93_9BACT</name>
<evidence type="ECO:0000313" key="3">
    <source>
        <dbReference type="Proteomes" id="UP000199197"/>
    </source>
</evidence>
<evidence type="ECO:0000313" key="2">
    <source>
        <dbReference type="EMBL" id="CUT00734.1"/>
    </source>
</evidence>
<proteinExistence type="predicted"/>
<keyword evidence="1" id="KW-0175">Coiled coil</keyword>
<evidence type="ECO:0000256" key="1">
    <source>
        <dbReference type="SAM" id="Coils"/>
    </source>
</evidence>
<organism evidence="2 3">
    <name type="scientific">Candidatus Chryseopegocella kryptomonas</name>
    <dbReference type="NCBI Taxonomy" id="1633643"/>
    <lineage>
        <taxon>Bacteria</taxon>
        <taxon>Pseudomonadati</taxon>
        <taxon>Candidatus Kryptoniota</taxon>
        <taxon>Candidatus Chryseopegocella</taxon>
    </lineage>
</organism>
<accession>A0A0P1MX93</accession>
<dbReference type="OrthoDB" id="9814436at2"/>
<dbReference type="Proteomes" id="UP000199197">
    <property type="component" value="Unassembled WGS sequence"/>
</dbReference>
<protein>
    <submittedName>
        <fullName evidence="2">Uncharacterized protein</fullName>
    </submittedName>
</protein>
<dbReference type="EMBL" id="CZVW01000008">
    <property type="protein sequence ID" value="CUT00734.1"/>
    <property type="molecule type" value="Genomic_DNA"/>
</dbReference>
<gene>
    <name evidence="2" type="ORF">JGI23_00905</name>
</gene>
<dbReference type="RefSeq" id="WP_143713889.1">
    <property type="nucleotide sequence ID" value="NZ_CZVW01000008.1"/>
</dbReference>
<dbReference type="AlphaFoldDB" id="A0A0P1MX93"/>
<sequence length="119" mass="14048">MKGKSKYITIMPYAEFQKLKKSIDRLSSKLNKQMEKKEEYDLRFKEEVLKWILDFYKGDLEKLGWFISEVCKLKSEPFPVESKQIDSDVFNVLLNDLLVFYSVNKSKQLITVVSIEPSL</sequence>
<feature type="coiled-coil region" evidence="1">
    <location>
        <begin position="16"/>
        <end position="43"/>
    </location>
</feature>
<keyword evidence="3" id="KW-1185">Reference proteome</keyword>